<dbReference type="GO" id="GO:0009653">
    <property type="term" value="P:anatomical structure morphogenesis"/>
    <property type="evidence" value="ECO:0007669"/>
    <property type="project" value="UniProtKB-ARBA"/>
</dbReference>
<dbReference type="InterPro" id="IPR012314">
    <property type="entry name" value="Pept_M12B_GON-ADAMTSs"/>
</dbReference>
<feature type="disulfide bond" evidence="16">
    <location>
        <begin position="397"/>
        <end position="403"/>
    </location>
</feature>
<dbReference type="GO" id="GO:0016477">
    <property type="term" value="P:cell migration"/>
    <property type="evidence" value="ECO:0007669"/>
    <property type="project" value="UniProtKB-ARBA"/>
</dbReference>
<dbReference type="SMART" id="SM00209">
    <property type="entry name" value="TSP1"/>
    <property type="match status" value="18"/>
</dbReference>
<reference evidence="21" key="1">
    <citation type="submission" date="2020-12" db="UniProtKB">
        <authorList>
            <consortium name="WormBaseParasite"/>
        </authorList>
    </citation>
    <scope>IDENTIFICATION</scope>
    <source>
        <strain evidence="21">MHco3</strain>
    </source>
</reference>
<dbReference type="FunFam" id="2.60.120.830:FF:000001">
    <property type="entry name" value="A disintegrin and metalloproteinase with thrombospondin motifs 1"/>
    <property type="match status" value="1"/>
</dbReference>
<comment type="subcellular location">
    <subcellularLocation>
        <location evidence="1">Secreted</location>
        <location evidence="1">Extracellular space</location>
        <location evidence="1">Extracellular matrix</location>
        <location evidence="1">Basement membrane</location>
    </subcellularLocation>
</comment>
<dbReference type="Pfam" id="PF01421">
    <property type="entry name" value="Reprolysin"/>
    <property type="match status" value="1"/>
</dbReference>
<evidence type="ECO:0000256" key="10">
    <source>
        <dbReference type="ARBA" id="ARBA00022869"/>
    </source>
</evidence>
<evidence type="ECO:0000256" key="3">
    <source>
        <dbReference type="ARBA" id="ARBA00022530"/>
    </source>
</evidence>
<dbReference type="Gene3D" id="3.40.1620.60">
    <property type="match status" value="1"/>
</dbReference>
<dbReference type="Gene3D" id="2.60.120.830">
    <property type="match status" value="1"/>
</dbReference>
<dbReference type="GO" id="GO:0004222">
    <property type="term" value="F:metalloendopeptidase activity"/>
    <property type="evidence" value="ECO:0007669"/>
    <property type="project" value="InterPro"/>
</dbReference>
<evidence type="ECO:0000256" key="2">
    <source>
        <dbReference type="ARBA" id="ARBA00022525"/>
    </source>
</evidence>
<dbReference type="InterPro" id="IPR050439">
    <property type="entry name" value="ADAMTS_ADAMTS-like"/>
</dbReference>
<dbReference type="Pfam" id="PF05986">
    <property type="entry name" value="ADAMTS_spacer1"/>
    <property type="match status" value="1"/>
</dbReference>
<feature type="binding site" evidence="15 17">
    <location>
        <position position="447"/>
    </location>
    <ligand>
        <name>Zn(2+)</name>
        <dbReference type="ChEBI" id="CHEBI:29105"/>
        <note>catalytic</note>
    </ligand>
</feature>
<dbReference type="PANTHER" id="PTHR13723">
    <property type="entry name" value="ADAMTS A DISINTEGRIN AND METALLOPROTEASE WITH THROMBOSPONDIN MOTIFS PROTEASE"/>
    <property type="match status" value="1"/>
</dbReference>
<evidence type="ECO:0000256" key="11">
    <source>
        <dbReference type="ARBA" id="ARBA00023049"/>
    </source>
</evidence>
<feature type="disulfide bond" evidence="16">
    <location>
        <begin position="617"/>
        <end position="655"/>
    </location>
</feature>
<dbReference type="OMA" id="RWITEDV"/>
<sequence length="2107" mass="236409">MLVVRLRAFAALVVCAFVITLTTVVFIRRPSSPTTSLTSSSSNSLPIDDLLAADHHVLQSFARAKYSGLRVSSGRVFDVDRHFVRRRRRATAIGKRRAAGVRGVARDCGVACHLRLRSDNVVYIVHLQRWRQLAVPLNKSLPVVENEDVVPLVQYFDSDSSAKARLSRAAGDCIYRARVADTEDTSIVNLCDSDNGLYGLLALPDGVYSVEPITGNYSTVSHPGHSRHRPHLVHRFQSQDFYPHFDDLDLANDTIAPDEQSDDNSTISYINAQWEDLHERQPRSRRSANSWDHYVEVLVVADSKMHEYHGYNLEAYILTLFSTVASIYRHQSLRASINVVVVKIIILKHENAGPHVTSNAQDTLQQFCRWQQLYNDRDDDSPNHHDVAILLTRGDICRAPGKCDTLGLAELGTMCDAGKSCAIIEDNGLSAAFTIAHELGHIFNIPHDDERKCAQYMQLVKHNFHIMAPTLEYNTHPWSWSTCSSAMLERFLDNHRGQIQCLFDQPIQRKYYEQLFEDDAPGRKYDVSQQCKFVFGPQSELCPYMPTCRRLWCATYYGSQMGCRTQHMPWADGTPCDKTGRMQCHRGECVSIGAEHRAKVDGGWGEWRSWETCSRTCGGGVQRALRDCDSPKPANGGKYCVGQRERYRSCNVADCPWDTPGFREVQCAEFNNKDVGIHGIPTRTTWVPKYTAVADNERCKLYCRVAGSAAFYLLKERVADGTPCDRNGDDICVDGTCMKAGCDHRLHSTMTRDKCGICGGDGTTCRTVKGTYNERGSFGYNAVMKIPAGSANIDIRQHGYNNQKDDDNYLSLRAANGEFLLNGHYQVSVFRQQIPIQDVILEYSGSDNVVERINGTGPIRIDIYVHVLSVGNLLPPDISYEYMTAVESPSARNPLMNNYQWRAGEQWSTCDRVCQGTQTQEVLCVDLTTNRPTHESMCTARRPQTNTRMCNIDCFTKWITEDVSHCSAQCGSGEKKQRVYCTKIEGGRQTITRDEDCDRSSRPSERVTCFIDCSGRRWSYSEWTTCSQSCGSTGVSRRTVVCIDDHNRVVPDHLCMGEAKEVAEKECNRFPCPRWVYGHWSECSRSCDGGVRMRHAQCLDAADKEVHYSHCGPKHDRESCNEQMCTAWSFGQWSTCSVTCGDGIQTREAICVDRDGRPLDSARCNYRERIVQKPCSRPACPSWKVGEWTQCSVSCQDGWSTRRVSCVDSRGEDVRAELCLAGDKEQPASHRQCNLGPCPFWRTNDWSACSVTCGSGVRRRGAECVYREQVVDHSFCGDASPPATQQPCNLVPCTSWEVSAWGPCSVTCGNGTQTRRAHCASGPKKEPVKDFLCDKASRPRERRTCERDPCETRVSDLLTQPADVPPIRWATGPWSECSTTCGNGTQRRLVKCRNHQRDLPDEYCRDLEKAEDKRPCRIKVCAFWQTGPWMPCPATCGAHVQQSRSVMCVATESGDMASETDCNVAERPPSMRSCKLATCPRGEPPLGRWITGEWTKCSVSCGGGWRRRAVSCDGLICDDTKKPRMFDQCNPMTCPPKSNNTWQISPWTHCSVTCGGGIQRRRVWCEDAMSARAQDESECRDAKPTTQRDCELSPCPTSQKSPATWHAGPWTPCSAKCGRGVRRRVVACIDLATNATVASSRCEAASRPVDEHKCRVMHCPRWRGTPWSACSATCGQGVRHREVYCQRGRRMRAPDSVCDSLRRPATTSNCYLTACPAYHWTTTPWSKCVDSCARGEQHRRVYCVNNAGRRAAPRMCDAAHAPPSKRQCDISKCPYEWVPGPWNTCSKTCGKGTQLRFVECRVKTLNATRNSEPAVPKEKCDALPMPVESQECNLNTCESEFQWQIGPWGPCSQTCGQGVRRRKVRCYNRMGVLVARGNCEKNSPRPRRTQTCFQRNCLPATCQEIRAQNIVTHSVDGNYTVLLDGFPVVVYCHRMNETIPKSYINLNPQTNFAEVYGKRLIYPHTCPFNGERNDSCQCTDDGDANAGLTHFRKVRVDLLNRKFNINDMVFADTLHGSFVPYGTAGDCYSMKDCPQGRFSVDLRGTGLRIVDDLQWEDKGHRTTSRIDRSSNNAVIDGRCGGYCGKCAPDKYKGLVFSIDPKQIPGTE</sequence>
<keyword evidence="2" id="KW-0964">Secreted</keyword>
<keyword evidence="3" id="KW-0272">Extracellular matrix</keyword>
<dbReference type="CDD" id="cd04273">
    <property type="entry name" value="ZnMc_ADAMTS_like"/>
    <property type="match status" value="1"/>
</dbReference>
<name>A0A7I4YQR6_HAECO</name>
<dbReference type="SUPFAM" id="SSF82895">
    <property type="entry name" value="TSP-1 type 1 repeat"/>
    <property type="match status" value="16"/>
</dbReference>
<dbReference type="InterPro" id="IPR013273">
    <property type="entry name" value="ADAMTS/ADAMTS-like"/>
</dbReference>
<dbReference type="GO" id="GO:0006508">
    <property type="term" value="P:proteolysis"/>
    <property type="evidence" value="ECO:0007669"/>
    <property type="project" value="UniProtKB-KW"/>
</dbReference>
<keyword evidence="8" id="KW-0378">Hydrolase</keyword>
<feature type="disulfide bond" evidence="16">
    <location>
        <begin position="576"/>
        <end position="589"/>
    </location>
</feature>
<feature type="binding site" evidence="15">
    <location>
        <position position="504"/>
    </location>
    <ligand>
        <name>Ca(2+)</name>
        <dbReference type="ChEBI" id="CHEBI:29108"/>
        <label>2</label>
    </ligand>
</feature>
<dbReference type="SUPFAM" id="SSF55486">
    <property type="entry name" value="Metalloproteases ('zincins'), catalytic domain"/>
    <property type="match status" value="1"/>
</dbReference>
<proteinExistence type="predicted"/>
<feature type="disulfide bond" evidence="16">
    <location>
        <begin position="453"/>
        <end position="483"/>
    </location>
</feature>
<dbReference type="PROSITE" id="PS51046">
    <property type="entry name" value="GON"/>
    <property type="match status" value="1"/>
</dbReference>
<keyword evidence="9 15" id="KW-0862">Zinc</keyword>
<dbReference type="FunFam" id="2.20.100.10:FF:000006">
    <property type="entry name" value="A disintegrin and metalloproteinase with thrombospondin motifs 1"/>
    <property type="match status" value="1"/>
</dbReference>
<evidence type="ECO:0000256" key="13">
    <source>
        <dbReference type="ARBA" id="ARBA00023180"/>
    </source>
</evidence>
<dbReference type="Gene3D" id="2.20.100.10">
    <property type="entry name" value="Thrombospondin type-1 (TSP1) repeat"/>
    <property type="match status" value="16"/>
</dbReference>
<comment type="caution">
    <text evidence="17">Lacks conserved residue(s) required for the propagation of feature annotation.</text>
</comment>
<feature type="disulfide bond" evidence="16">
    <location>
        <begin position="613"/>
        <end position="650"/>
    </location>
</feature>
<evidence type="ECO:0000256" key="16">
    <source>
        <dbReference type="PIRSR" id="PIRSR613273-3"/>
    </source>
</evidence>
<keyword evidence="20" id="KW-1185">Reference proteome</keyword>
<dbReference type="WBParaSite" id="HCON_00122800-00001">
    <property type="protein sequence ID" value="HCON_00122800-00001"/>
    <property type="gene ID" value="HCON_00122800"/>
</dbReference>
<feature type="binding site" evidence="15">
    <location>
        <position position="504"/>
    </location>
    <ligand>
        <name>Ca(2+)</name>
        <dbReference type="ChEBI" id="CHEBI:29108"/>
        <label>1</label>
    </ligand>
</feature>
<feature type="domain" description="GON" evidence="19">
    <location>
        <begin position="1898"/>
        <end position="2099"/>
    </location>
</feature>
<comment type="cofactor">
    <cofactor evidence="15">
        <name>Zn(2+)</name>
        <dbReference type="ChEBI" id="CHEBI:29105"/>
    </cofactor>
    <text evidence="15">Binds 1 zinc ion per subunit.</text>
</comment>
<keyword evidence="15" id="KW-0106">Calcium</keyword>
<dbReference type="InterPro" id="IPR041645">
    <property type="entry name" value="ADAMTS_CR_2"/>
</dbReference>
<keyword evidence="13" id="KW-0325">Glycoprotein</keyword>
<feature type="disulfide bond" evidence="16">
    <location>
        <begin position="415"/>
        <end position="501"/>
    </location>
</feature>
<feature type="binding site" evidence="15">
    <location>
        <position position="379"/>
    </location>
    <ligand>
        <name>Ca(2+)</name>
        <dbReference type="ChEBI" id="CHEBI:29108"/>
        <label>1</label>
    </ligand>
</feature>
<keyword evidence="5 15" id="KW-0479">Metal-binding</keyword>
<protein>
    <submittedName>
        <fullName evidence="21">Peptidase M12B domain-containing protein</fullName>
    </submittedName>
</protein>
<dbReference type="InterPro" id="IPR036383">
    <property type="entry name" value="TSP1_rpt_sf"/>
</dbReference>
<keyword evidence="12 16" id="KW-1015">Disulfide bond</keyword>
<feature type="disulfide bond" evidence="16">
    <location>
        <begin position="628"/>
        <end position="640"/>
    </location>
</feature>
<dbReference type="GO" id="GO:0005604">
    <property type="term" value="C:basement membrane"/>
    <property type="evidence" value="ECO:0007669"/>
    <property type="project" value="UniProtKB-SubCell"/>
</dbReference>
<evidence type="ECO:0000256" key="6">
    <source>
        <dbReference type="ARBA" id="ARBA00022729"/>
    </source>
</evidence>
<accession>A0A7I4YQR6</accession>
<dbReference type="Proteomes" id="UP000025227">
    <property type="component" value="Unplaced"/>
</dbReference>
<dbReference type="InterPro" id="IPR024079">
    <property type="entry name" value="MetalloPept_cat_dom_sf"/>
</dbReference>
<dbReference type="PROSITE" id="PS50092">
    <property type="entry name" value="TSP1"/>
    <property type="match status" value="16"/>
</dbReference>
<dbReference type="InterPro" id="IPR000884">
    <property type="entry name" value="TSP1_rpt"/>
</dbReference>
<evidence type="ECO:0000256" key="9">
    <source>
        <dbReference type="ARBA" id="ARBA00022833"/>
    </source>
</evidence>
<feature type="binding site" evidence="15">
    <location>
        <position position="501"/>
    </location>
    <ligand>
        <name>Ca(2+)</name>
        <dbReference type="ChEBI" id="CHEBI:29108"/>
        <label>1</label>
    </ligand>
</feature>
<feature type="binding site" evidence="15">
    <location>
        <position position="296"/>
    </location>
    <ligand>
        <name>Ca(2+)</name>
        <dbReference type="ChEBI" id="CHEBI:29108"/>
        <label>2</label>
    </ligand>
</feature>
<dbReference type="PRINTS" id="PR01857">
    <property type="entry name" value="ADAMTSFAMILY"/>
</dbReference>
<organism evidence="20 21">
    <name type="scientific">Haemonchus contortus</name>
    <name type="common">Barber pole worm</name>
    <dbReference type="NCBI Taxonomy" id="6289"/>
    <lineage>
        <taxon>Eukaryota</taxon>
        <taxon>Metazoa</taxon>
        <taxon>Ecdysozoa</taxon>
        <taxon>Nematoda</taxon>
        <taxon>Chromadorea</taxon>
        <taxon>Rhabditida</taxon>
        <taxon>Rhabditina</taxon>
        <taxon>Rhabditomorpha</taxon>
        <taxon>Strongyloidea</taxon>
        <taxon>Trichostrongylidae</taxon>
        <taxon>Haemonchus</taxon>
    </lineage>
</organism>
<dbReference type="Pfam" id="PF00090">
    <property type="entry name" value="TSP_1"/>
    <property type="match status" value="1"/>
</dbReference>
<dbReference type="GO" id="GO:0030198">
    <property type="term" value="P:extracellular matrix organization"/>
    <property type="evidence" value="ECO:0007669"/>
    <property type="project" value="InterPro"/>
</dbReference>
<feature type="binding site" evidence="15">
    <location>
        <position position="296"/>
    </location>
    <ligand>
        <name>Ca(2+)</name>
        <dbReference type="ChEBI" id="CHEBI:29108"/>
        <label>1</label>
    </ligand>
</feature>
<evidence type="ECO:0000313" key="20">
    <source>
        <dbReference type="Proteomes" id="UP000025227"/>
    </source>
</evidence>
<feature type="active site" evidence="14 17">
    <location>
        <position position="438"/>
    </location>
</feature>
<feature type="binding site" evidence="15">
    <location>
        <position position="386"/>
    </location>
    <ligand>
        <name>Ca(2+)</name>
        <dbReference type="ChEBI" id="CHEBI:29108"/>
        <label>1</label>
    </ligand>
</feature>
<dbReference type="Pfam" id="PF19030">
    <property type="entry name" value="TSP1_ADAMTS"/>
    <property type="match status" value="16"/>
</dbReference>
<dbReference type="FunFam" id="3.40.390.10:FF:000001">
    <property type="entry name" value="A disintegrin and metalloproteinase with thrombospondin motifs 1"/>
    <property type="match status" value="1"/>
</dbReference>
<keyword evidence="11" id="KW-0482">Metalloprotease</keyword>
<keyword evidence="7" id="KW-0677">Repeat</keyword>
<feature type="domain" description="Peptidase M12B" evidence="18">
    <location>
        <begin position="293"/>
        <end position="506"/>
    </location>
</feature>
<keyword evidence="4" id="KW-0645">Protease</keyword>
<feature type="binding site" evidence="15">
    <location>
        <position position="379"/>
    </location>
    <ligand>
        <name>Ca(2+)</name>
        <dbReference type="ChEBI" id="CHEBI:29108"/>
        <label>2</label>
    </ligand>
</feature>
<dbReference type="GO" id="GO:0008270">
    <property type="term" value="F:zinc ion binding"/>
    <property type="evidence" value="ECO:0007669"/>
    <property type="project" value="InterPro"/>
</dbReference>
<feature type="disulfide bond" evidence="16">
    <location>
        <begin position="531"/>
        <end position="553"/>
    </location>
</feature>
<evidence type="ECO:0000259" key="18">
    <source>
        <dbReference type="PROSITE" id="PS50215"/>
    </source>
</evidence>
<evidence type="ECO:0000256" key="4">
    <source>
        <dbReference type="ARBA" id="ARBA00022670"/>
    </source>
</evidence>
<evidence type="ECO:0000256" key="7">
    <source>
        <dbReference type="ARBA" id="ARBA00022737"/>
    </source>
</evidence>
<dbReference type="Gene3D" id="3.40.390.10">
    <property type="entry name" value="Collagenase (Catalytic Domain)"/>
    <property type="match status" value="1"/>
</dbReference>
<feature type="binding site" evidence="15 17">
    <location>
        <position position="437"/>
    </location>
    <ligand>
        <name>Zn(2+)</name>
        <dbReference type="ChEBI" id="CHEBI:29105"/>
        <note>catalytic</note>
    </ligand>
</feature>
<feature type="disulfide bond" evidence="16">
    <location>
        <begin position="542"/>
        <end position="563"/>
    </location>
</feature>
<evidence type="ECO:0000256" key="8">
    <source>
        <dbReference type="ARBA" id="ARBA00022801"/>
    </source>
</evidence>
<evidence type="ECO:0000259" key="19">
    <source>
        <dbReference type="PROSITE" id="PS51046"/>
    </source>
</evidence>
<evidence type="ECO:0000313" key="21">
    <source>
        <dbReference type="WBParaSite" id="HCON_00122800-00001"/>
    </source>
</evidence>
<dbReference type="Pfam" id="PF17771">
    <property type="entry name" value="ADAMTS_CR_2"/>
    <property type="match status" value="1"/>
</dbReference>
<dbReference type="FunFam" id="2.20.100.10:FF:000005">
    <property type="entry name" value="ADAM metallopeptidase with thrombospondin type 1 motif 9"/>
    <property type="match status" value="11"/>
</dbReference>
<dbReference type="PANTHER" id="PTHR13723:SF278">
    <property type="entry name" value="ADAM METALLOPEPTIDASE WITH THROMBOSPONDIN TYPE 1 MOTIF A, ISOFORM B"/>
    <property type="match status" value="1"/>
</dbReference>
<keyword evidence="6" id="KW-0732">Signal</keyword>
<dbReference type="OrthoDB" id="5948003at2759"/>
<evidence type="ECO:0000256" key="5">
    <source>
        <dbReference type="ARBA" id="ARBA00022723"/>
    </source>
</evidence>
<keyword evidence="10" id="KW-0084">Basement membrane</keyword>
<evidence type="ECO:0000256" key="17">
    <source>
        <dbReference type="PROSITE-ProRule" id="PRU00276"/>
    </source>
</evidence>
<evidence type="ECO:0000256" key="1">
    <source>
        <dbReference type="ARBA" id="ARBA00004302"/>
    </source>
</evidence>
<feature type="disulfide bond" evidence="16">
    <location>
        <begin position="368"/>
        <end position="421"/>
    </location>
</feature>
<evidence type="ECO:0000256" key="14">
    <source>
        <dbReference type="PIRSR" id="PIRSR613273-1"/>
    </source>
</evidence>
<dbReference type="InterPro" id="IPR010294">
    <property type="entry name" value="ADAMTS_spacer1"/>
</dbReference>
<dbReference type="PROSITE" id="PS50215">
    <property type="entry name" value="ADAM_MEPRO"/>
    <property type="match status" value="1"/>
</dbReference>
<dbReference type="InterPro" id="IPR001590">
    <property type="entry name" value="Peptidase_M12B"/>
</dbReference>
<feature type="disulfide bond" evidence="16">
    <location>
        <begin position="548"/>
        <end position="584"/>
    </location>
</feature>
<evidence type="ECO:0000256" key="12">
    <source>
        <dbReference type="ARBA" id="ARBA00023157"/>
    </source>
</evidence>
<feature type="binding site" evidence="15 17">
    <location>
        <position position="441"/>
    </location>
    <ligand>
        <name>Zn(2+)</name>
        <dbReference type="ChEBI" id="CHEBI:29105"/>
        <note>catalytic</note>
    </ligand>
</feature>
<dbReference type="Pfam" id="PF08685">
    <property type="entry name" value="GON"/>
    <property type="match status" value="1"/>
</dbReference>
<evidence type="ECO:0000256" key="15">
    <source>
        <dbReference type="PIRSR" id="PIRSR613273-2"/>
    </source>
</evidence>